<reference evidence="7 8" key="2">
    <citation type="submission" date="2018-11" db="EMBL/GenBank/DDBJ databases">
        <authorList>
            <consortium name="Pathogen Informatics"/>
        </authorList>
    </citation>
    <scope>NUCLEOTIDE SEQUENCE [LARGE SCALE GENOMIC DNA]</scope>
</reference>
<dbReference type="EC" id="3.2.1.52" evidence="3"/>
<accession>A0A0R3THI9</accession>
<dbReference type="Gene3D" id="3.20.20.80">
    <property type="entry name" value="Glycosidases"/>
    <property type="match status" value="1"/>
</dbReference>
<dbReference type="PANTHER" id="PTHR22600">
    <property type="entry name" value="BETA-HEXOSAMINIDASE"/>
    <property type="match status" value="1"/>
</dbReference>
<keyword evidence="8" id="KW-1185">Reference proteome</keyword>
<evidence type="ECO:0000256" key="1">
    <source>
        <dbReference type="ARBA" id="ARBA00001231"/>
    </source>
</evidence>
<dbReference type="STRING" id="102285.A0A0R3THI9"/>
<dbReference type="GO" id="GO:0004563">
    <property type="term" value="F:beta-N-acetylhexosaminidase activity"/>
    <property type="evidence" value="ECO:0007669"/>
    <property type="project" value="UniProtKB-EC"/>
</dbReference>
<comment type="catalytic activity">
    <reaction evidence="1">
        <text>Hydrolysis of terminal non-reducing N-acetyl-D-hexosamine residues in N-acetyl-beta-D-hexosaminides.</text>
        <dbReference type="EC" id="3.2.1.52"/>
    </reaction>
</comment>
<dbReference type="SUPFAM" id="SSF51445">
    <property type="entry name" value="(Trans)glycosidases"/>
    <property type="match status" value="1"/>
</dbReference>
<proteinExistence type="inferred from homology"/>
<comment type="similarity">
    <text evidence="2">Belongs to the glycosyl hydrolase 20 family.</text>
</comment>
<dbReference type="WBParaSite" id="HNAJ_0000653001-mRNA-1">
    <property type="protein sequence ID" value="HNAJ_0000653001-mRNA-1"/>
    <property type="gene ID" value="HNAJ_0000653001"/>
</dbReference>
<dbReference type="InterPro" id="IPR015883">
    <property type="entry name" value="Glyco_hydro_20_cat"/>
</dbReference>
<protein>
    <recommendedName>
        <fullName evidence="3">beta-N-acetylhexosaminidase</fullName>
        <ecNumber evidence="3">3.2.1.52</ecNumber>
    </recommendedName>
</protein>
<evidence type="ECO:0000313" key="8">
    <source>
        <dbReference type="Proteomes" id="UP000278807"/>
    </source>
</evidence>
<evidence type="ECO:0000256" key="5">
    <source>
        <dbReference type="PIRSR" id="PIRSR625705-1"/>
    </source>
</evidence>
<evidence type="ECO:0000313" key="7">
    <source>
        <dbReference type="EMBL" id="VDO02386.1"/>
    </source>
</evidence>
<dbReference type="Pfam" id="PF00728">
    <property type="entry name" value="Glyco_hydro_20"/>
    <property type="match status" value="1"/>
</dbReference>
<evidence type="ECO:0000313" key="9">
    <source>
        <dbReference type="WBParaSite" id="HNAJ_0000653001-mRNA-1"/>
    </source>
</evidence>
<dbReference type="GO" id="GO:0030203">
    <property type="term" value="P:glycosaminoglycan metabolic process"/>
    <property type="evidence" value="ECO:0007669"/>
    <property type="project" value="TreeGrafter"/>
</dbReference>
<dbReference type="Proteomes" id="UP000278807">
    <property type="component" value="Unassembled WGS sequence"/>
</dbReference>
<sequence>MKKILGGSYSPYRAIYTQQDVRIIIEYARSLGIRVMPEVDSPGHTTSWGYGYSSIMTQCSPSWAQPDAMGVLNPIKNVTYNFVGSLLAEITNVFPDNALHLGGDEVNFTCW</sequence>
<evidence type="ECO:0000256" key="4">
    <source>
        <dbReference type="ARBA" id="ARBA00022801"/>
    </source>
</evidence>
<reference evidence="9" key="1">
    <citation type="submission" date="2017-02" db="UniProtKB">
        <authorList>
            <consortium name="WormBaseParasite"/>
        </authorList>
    </citation>
    <scope>IDENTIFICATION</scope>
</reference>
<feature type="active site" description="Proton donor" evidence="5">
    <location>
        <position position="105"/>
    </location>
</feature>
<dbReference type="InterPro" id="IPR025705">
    <property type="entry name" value="Beta_hexosaminidase_sua/sub"/>
</dbReference>
<dbReference type="InterPro" id="IPR017853">
    <property type="entry name" value="GH"/>
</dbReference>
<dbReference type="PANTHER" id="PTHR22600:SF21">
    <property type="entry name" value="BETA-HEXOSAMINIDASE A"/>
    <property type="match status" value="1"/>
</dbReference>
<feature type="domain" description="Glycoside hydrolase family 20 catalytic" evidence="6">
    <location>
        <begin position="12"/>
        <end position="111"/>
    </location>
</feature>
<evidence type="ECO:0000256" key="2">
    <source>
        <dbReference type="ARBA" id="ARBA00006285"/>
    </source>
</evidence>
<dbReference type="EMBL" id="UZAE01007316">
    <property type="protein sequence ID" value="VDO02386.1"/>
    <property type="molecule type" value="Genomic_DNA"/>
</dbReference>
<evidence type="ECO:0000256" key="3">
    <source>
        <dbReference type="ARBA" id="ARBA00012663"/>
    </source>
</evidence>
<keyword evidence="4" id="KW-0378">Hydrolase</keyword>
<name>A0A0R3THI9_RODNA</name>
<dbReference type="OrthoDB" id="428480at2759"/>
<dbReference type="PRINTS" id="PR00738">
    <property type="entry name" value="GLHYDRLASE20"/>
</dbReference>
<gene>
    <name evidence="7" type="ORF">HNAJ_LOCUS6526</name>
</gene>
<dbReference type="GO" id="GO:0016020">
    <property type="term" value="C:membrane"/>
    <property type="evidence" value="ECO:0007669"/>
    <property type="project" value="TreeGrafter"/>
</dbReference>
<dbReference type="AlphaFoldDB" id="A0A0R3THI9"/>
<organism evidence="9">
    <name type="scientific">Rodentolepis nana</name>
    <name type="common">Dwarf tapeworm</name>
    <name type="synonym">Hymenolepis nana</name>
    <dbReference type="NCBI Taxonomy" id="102285"/>
    <lineage>
        <taxon>Eukaryota</taxon>
        <taxon>Metazoa</taxon>
        <taxon>Spiralia</taxon>
        <taxon>Lophotrochozoa</taxon>
        <taxon>Platyhelminthes</taxon>
        <taxon>Cestoda</taxon>
        <taxon>Eucestoda</taxon>
        <taxon>Cyclophyllidea</taxon>
        <taxon>Hymenolepididae</taxon>
        <taxon>Rodentolepis</taxon>
    </lineage>
</organism>
<dbReference type="GO" id="GO:0005764">
    <property type="term" value="C:lysosome"/>
    <property type="evidence" value="ECO:0007669"/>
    <property type="project" value="TreeGrafter"/>
</dbReference>
<dbReference type="GO" id="GO:0006689">
    <property type="term" value="P:ganglioside catabolic process"/>
    <property type="evidence" value="ECO:0007669"/>
    <property type="project" value="TreeGrafter"/>
</dbReference>
<dbReference type="GO" id="GO:0005975">
    <property type="term" value="P:carbohydrate metabolic process"/>
    <property type="evidence" value="ECO:0007669"/>
    <property type="project" value="InterPro"/>
</dbReference>
<evidence type="ECO:0000259" key="6">
    <source>
        <dbReference type="Pfam" id="PF00728"/>
    </source>
</evidence>